<dbReference type="InterPro" id="IPR011701">
    <property type="entry name" value="MFS"/>
</dbReference>
<dbReference type="InterPro" id="IPR052187">
    <property type="entry name" value="MFSD1"/>
</dbReference>
<evidence type="ECO:0000256" key="17">
    <source>
        <dbReference type="ARBA" id="ARBA00045709"/>
    </source>
</evidence>
<dbReference type="Gene3D" id="1.20.1250.20">
    <property type="entry name" value="MFS general substrate transporter like domains"/>
    <property type="match status" value="1"/>
</dbReference>
<accession>A0A9Q5I5T7</accession>
<comment type="catalytic activity">
    <reaction evidence="10">
        <text>L-lysyl-L-lysine(out) = L-lysyl-L-lysine(in)</text>
        <dbReference type="Rhea" id="RHEA:79403"/>
        <dbReference type="ChEBI" id="CHEBI:229956"/>
    </reaction>
</comment>
<evidence type="ECO:0000256" key="13">
    <source>
        <dbReference type="ARBA" id="ARBA00044919"/>
    </source>
</evidence>
<evidence type="ECO:0000256" key="12">
    <source>
        <dbReference type="ARBA" id="ARBA00044912"/>
    </source>
</evidence>
<comment type="catalytic activity">
    <reaction evidence="4">
        <text>L-alpha-aminoacyl-L-arginine(out) = L-alpha-aminoacyl-L-arginine(in)</text>
        <dbReference type="Rhea" id="RHEA:79367"/>
        <dbReference type="ChEBI" id="CHEBI:229968"/>
    </reaction>
</comment>
<comment type="catalytic activity">
    <reaction evidence="3">
        <text>L-histidyl-glycine(out) = L-histidyl-glycine(in)</text>
        <dbReference type="Rhea" id="RHEA:79395"/>
        <dbReference type="ChEBI" id="CHEBI:229957"/>
    </reaction>
</comment>
<comment type="subunit">
    <text evidence="18">Homodimer. Interacts with lysosomal protein GLMP (via lumenal domain); the interaction starts while both proteins are still in the endoplasmic reticulum and is required for stabilization of MFSD1 in lysosomes but has no direct effect on its targeting to lysosomes or transporter activity.</text>
</comment>
<evidence type="ECO:0000256" key="20">
    <source>
        <dbReference type="SAM" id="Phobius"/>
    </source>
</evidence>
<dbReference type="PANTHER" id="PTHR23512">
    <property type="entry name" value="MAJOR FACILITATOR SUPERFAMILY DOMAIN-CONTAINING PROTEIN 1"/>
    <property type="match status" value="1"/>
</dbReference>
<evidence type="ECO:0000256" key="6">
    <source>
        <dbReference type="ARBA" id="ARBA00044891"/>
    </source>
</evidence>
<evidence type="ECO:0000256" key="18">
    <source>
        <dbReference type="ARBA" id="ARBA00046376"/>
    </source>
</evidence>
<comment type="catalytic activity">
    <reaction evidence="6">
        <text>L-lysyl-L-alpha-amino acid(out) = L-lysyl-L-alpha-amino acid(in)</text>
        <dbReference type="Rhea" id="RHEA:79387"/>
        <dbReference type="ChEBI" id="CHEBI:229965"/>
    </reaction>
</comment>
<feature type="transmembrane region" description="Helical" evidence="20">
    <location>
        <begin position="148"/>
        <end position="165"/>
    </location>
</feature>
<organism evidence="21 22">
    <name type="scientific">Sanghuangporus baumii</name>
    <name type="common">Phellinus baumii</name>
    <dbReference type="NCBI Taxonomy" id="108892"/>
    <lineage>
        <taxon>Eukaryota</taxon>
        <taxon>Fungi</taxon>
        <taxon>Dikarya</taxon>
        <taxon>Basidiomycota</taxon>
        <taxon>Agaricomycotina</taxon>
        <taxon>Agaricomycetes</taxon>
        <taxon>Hymenochaetales</taxon>
        <taxon>Hymenochaetaceae</taxon>
        <taxon>Sanghuangporus</taxon>
    </lineage>
</organism>
<evidence type="ECO:0000256" key="16">
    <source>
        <dbReference type="ARBA" id="ARBA00045018"/>
    </source>
</evidence>
<comment type="catalytic activity">
    <reaction evidence="7">
        <text>L-alpha-aminoacyl-L-lysine(out) = L-alpha-aminoacyl-L-lysine(in)</text>
        <dbReference type="Rhea" id="RHEA:79383"/>
        <dbReference type="ChEBI" id="CHEBI:229966"/>
    </reaction>
</comment>
<feature type="region of interest" description="Disordered" evidence="19">
    <location>
        <begin position="482"/>
        <end position="575"/>
    </location>
</feature>
<feature type="transmembrane region" description="Helical" evidence="20">
    <location>
        <begin position="78"/>
        <end position="103"/>
    </location>
</feature>
<evidence type="ECO:0000256" key="7">
    <source>
        <dbReference type="ARBA" id="ARBA00044893"/>
    </source>
</evidence>
<keyword evidence="22" id="KW-1185">Reference proteome</keyword>
<evidence type="ECO:0000256" key="2">
    <source>
        <dbReference type="ARBA" id="ARBA00044876"/>
    </source>
</evidence>
<evidence type="ECO:0000256" key="9">
    <source>
        <dbReference type="ARBA" id="ARBA00044899"/>
    </source>
</evidence>
<comment type="caution">
    <text evidence="21">The sequence shown here is derived from an EMBL/GenBank/DDBJ whole genome shotgun (WGS) entry which is preliminary data.</text>
</comment>
<feature type="transmembrane region" description="Helical" evidence="20">
    <location>
        <begin position="360"/>
        <end position="382"/>
    </location>
</feature>
<name>A0A9Q5I5T7_SANBA</name>
<sequence length="617" mass="68023">MHSSTTRSTQSLLSNAPRYYLNDDMRRTASEELSRSDAASVTIVPRHTSARVHLIRALALALPCLTTDHNLNSTWTPLVGGFLAGHFGTAFTSILATGLIFLGQATLLLGDITESVRLMTFGMFIFGLGVSPLAVVQESIIVRFFKNHGLGLSMALGLVVGKAASFVSARTSFPLSEKYGPRAPFVAATSLAALSFIMNIVYLTTAKWLVKSSGTELEASELRDEARTVESISEAQALKQVAKKRTVHLRDITKLGDVFWAYIALNILCGAIWSPFQHLAANIFEKRYDLSENESGRDASYLLAGSVFLYPMCGLFIDRMQRRSESILHKLFLVSSLLTGLAYFWLVLPPRATRTPIPAVSFYGIGQGFAPLLLVVIVPTLVSSKYIPTTLGAHKSLEHTGITIFQTFAGVFLDRVKARKEARLDDDSEELDAIEKLLGLFLFLNVCHFFSIIGLWFLDRRRKWQAAEIARRALLARIERSGDDADDDEFDPDPPPSPKVRRKDTLHAKEQSSESHVMRCREESSSTSSGSPAMPFASGNLPDTEISQEEERPLLHEESPAYSVGTGTPESGEAQTRAEHLRGEVFGVISICLIIFAWAFFIGTVILRLGAKKDRES</sequence>
<evidence type="ECO:0000313" key="22">
    <source>
        <dbReference type="Proteomes" id="UP000757232"/>
    </source>
</evidence>
<dbReference type="SUPFAM" id="SSF103473">
    <property type="entry name" value="MFS general substrate transporter"/>
    <property type="match status" value="1"/>
</dbReference>
<protein>
    <recommendedName>
        <fullName evidence="15">Lysosomal dipeptide transporter MFSD1</fullName>
    </recommendedName>
    <alternativeName>
        <fullName evidence="16">Major facilitator superfamily domain-containing protein 1</fullName>
    </alternativeName>
</protein>
<reference evidence="21" key="1">
    <citation type="submission" date="2016-06" db="EMBL/GenBank/DDBJ databases">
        <title>Draft Genome sequence of the fungus Inonotus baumii.</title>
        <authorList>
            <person name="Zhu H."/>
            <person name="Lin W."/>
        </authorList>
    </citation>
    <scope>NUCLEOTIDE SEQUENCE</scope>
    <source>
        <strain evidence="21">821</strain>
    </source>
</reference>
<comment type="catalytic activity">
    <reaction evidence="5">
        <text>L-alpha-aminoacyl-L-histidine(out) = L-alpha-aminoacyl-L-histidine(in)</text>
        <dbReference type="Rhea" id="RHEA:79375"/>
        <dbReference type="ChEBI" id="CHEBI:229967"/>
    </reaction>
</comment>
<dbReference type="Pfam" id="PF07690">
    <property type="entry name" value="MFS_1"/>
    <property type="match status" value="1"/>
</dbReference>
<feature type="compositionally biased region" description="Basic and acidic residues" evidence="19">
    <location>
        <begin position="503"/>
        <end position="524"/>
    </location>
</feature>
<gene>
    <name evidence="21" type="ORF">A7U60_g830</name>
</gene>
<comment type="catalytic activity">
    <reaction evidence="12">
        <text>L-histidyl-L-alpha-amino acid(out) = L-histidyl-L-alpha-amino acid(in)</text>
        <dbReference type="Rhea" id="RHEA:79379"/>
        <dbReference type="ChEBI" id="CHEBI:229964"/>
    </reaction>
</comment>
<keyword evidence="20" id="KW-0812">Transmembrane</keyword>
<proteinExistence type="predicted"/>
<evidence type="ECO:0000256" key="10">
    <source>
        <dbReference type="ARBA" id="ARBA00044900"/>
    </source>
</evidence>
<evidence type="ECO:0000256" key="3">
    <source>
        <dbReference type="ARBA" id="ARBA00044878"/>
    </source>
</evidence>
<dbReference type="GO" id="GO:0022857">
    <property type="term" value="F:transmembrane transporter activity"/>
    <property type="evidence" value="ECO:0007669"/>
    <property type="project" value="InterPro"/>
</dbReference>
<dbReference type="InterPro" id="IPR036259">
    <property type="entry name" value="MFS_trans_sf"/>
</dbReference>
<keyword evidence="20" id="KW-0472">Membrane</keyword>
<evidence type="ECO:0000256" key="19">
    <source>
        <dbReference type="SAM" id="MobiDB-lite"/>
    </source>
</evidence>
<comment type="catalytic activity">
    <reaction evidence="14">
        <text>L-lysyl-glycine(out) = L-lysyl-glycine(in)</text>
        <dbReference type="Rhea" id="RHEA:79407"/>
        <dbReference type="ChEBI" id="CHEBI:191202"/>
    </reaction>
</comment>
<feature type="transmembrane region" description="Helical" evidence="20">
    <location>
        <begin position="115"/>
        <end position="136"/>
    </location>
</feature>
<dbReference type="GO" id="GO:0016020">
    <property type="term" value="C:membrane"/>
    <property type="evidence" value="ECO:0007669"/>
    <property type="project" value="UniProtKB-SubCell"/>
</dbReference>
<dbReference type="OrthoDB" id="10255148at2759"/>
<feature type="transmembrane region" description="Helical" evidence="20">
    <location>
        <begin position="259"/>
        <end position="279"/>
    </location>
</feature>
<evidence type="ECO:0000256" key="11">
    <source>
        <dbReference type="ARBA" id="ARBA00044903"/>
    </source>
</evidence>
<feature type="compositionally biased region" description="Basic and acidic residues" evidence="19">
    <location>
        <begin position="549"/>
        <end position="559"/>
    </location>
</feature>
<feature type="transmembrane region" description="Helical" evidence="20">
    <location>
        <begin position="185"/>
        <end position="203"/>
    </location>
</feature>
<feature type="transmembrane region" description="Helical" evidence="20">
    <location>
        <begin position="585"/>
        <end position="607"/>
    </location>
</feature>
<dbReference type="AlphaFoldDB" id="A0A9Q5I5T7"/>
<evidence type="ECO:0000256" key="4">
    <source>
        <dbReference type="ARBA" id="ARBA00044881"/>
    </source>
</evidence>
<dbReference type="Proteomes" id="UP000757232">
    <property type="component" value="Unassembled WGS sequence"/>
</dbReference>
<keyword evidence="20" id="KW-1133">Transmembrane helix</keyword>
<evidence type="ECO:0000256" key="15">
    <source>
        <dbReference type="ARBA" id="ARBA00044985"/>
    </source>
</evidence>
<dbReference type="EMBL" id="LNZH02000052">
    <property type="protein sequence ID" value="OCB91895.1"/>
    <property type="molecule type" value="Genomic_DNA"/>
</dbReference>
<comment type="subcellular location">
    <subcellularLocation>
        <location evidence="1">Membrane</location>
        <topology evidence="1">Multi-pass membrane protein</topology>
    </subcellularLocation>
</comment>
<evidence type="ECO:0000256" key="14">
    <source>
        <dbReference type="ARBA" id="ARBA00044924"/>
    </source>
</evidence>
<comment type="catalytic activity">
    <reaction evidence="9">
        <text>L-arginyl-L-alpha-amino acid(out) = L-arginyl-L-alpha-amino acid(in)</text>
        <dbReference type="Rhea" id="RHEA:79371"/>
        <dbReference type="ChEBI" id="CHEBI:84315"/>
    </reaction>
</comment>
<comment type="catalytic activity">
    <reaction evidence="8">
        <text>L-aspartyl-L-lysine(out) = L-aspartyl-L-lysine(in)</text>
        <dbReference type="Rhea" id="RHEA:79411"/>
        <dbReference type="ChEBI" id="CHEBI:229953"/>
    </reaction>
</comment>
<comment type="catalytic activity">
    <reaction evidence="2">
        <text>L-lysyl-L-alanine(out) = L-lysyl-L-alanine(in)</text>
        <dbReference type="Rhea" id="RHEA:79399"/>
        <dbReference type="ChEBI" id="CHEBI:229954"/>
    </reaction>
</comment>
<evidence type="ECO:0000256" key="8">
    <source>
        <dbReference type="ARBA" id="ARBA00044898"/>
    </source>
</evidence>
<comment type="catalytic activity">
    <reaction evidence="11">
        <text>L-arginyl-glycine(out) = L-arginyl-glycine(in)</text>
        <dbReference type="Rhea" id="RHEA:79391"/>
        <dbReference type="ChEBI" id="CHEBI:229955"/>
    </reaction>
</comment>
<evidence type="ECO:0000256" key="5">
    <source>
        <dbReference type="ARBA" id="ARBA00044884"/>
    </source>
</evidence>
<evidence type="ECO:0000256" key="1">
    <source>
        <dbReference type="ARBA" id="ARBA00004141"/>
    </source>
</evidence>
<comment type="function">
    <text evidence="17">Lysosomal dipeptide uniporter that selectively exports lysine, arginine or histidine-containing dipeptides with a net positive charge from the lysosome lumen into the cytosol. Could play a role in a specific type of protein O-glycosylation indirectly regulating macrophages migration and tissue invasion. Also essential for liver homeostasis.</text>
</comment>
<feature type="transmembrane region" description="Helical" evidence="20">
    <location>
        <begin position="329"/>
        <end position="348"/>
    </location>
</feature>
<feature type="transmembrane region" description="Helical" evidence="20">
    <location>
        <begin position="437"/>
        <end position="458"/>
    </location>
</feature>
<dbReference type="PANTHER" id="PTHR23512:SF12">
    <property type="entry name" value="TRANSPORTER, PUTATIVE (AFU_ORTHOLOGUE AFUA_4G00260)-RELATED"/>
    <property type="match status" value="1"/>
</dbReference>
<comment type="catalytic activity">
    <reaction evidence="13">
        <text>L-alanyl-L-lysine(out) = L-alanyl-L-lysine(in)</text>
        <dbReference type="Rhea" id="RHEA:79415"/>
        <dbReference type="ChEBI" id="CHEBI:192470"/>
    </reaction>
</comment>
<evidence type="ECO:0000313" key="21">
    <source>
        <dbReference type="EMBL" id="OCB91895.1"/>
    </source>
</evidence>